<name>A0A7V7S5A4_9BACI</name>
<protein>
    <submittedName>
        <fullName evidence="5">NUDIX domain-containing protein</fullName>
    </submittedName>
</protein>
<dbReference type="GO" id="GO:0016787">
    <property type="term" value="F:hydrolase activity"/>
    <property type="evidence" value="ECO:0007669"/>
    <property type="project" value="UniProtKB-KW"/>
</dbReference>
<evidence type="ECO:0000256" key="2">
    <source>
        <dbReference type="ARBA" id="ARBA00022801"/>
    </source>
</evidence>
<dbReference type="PRINTS" id="PR00502">
    <property type="entry name" value="NUDIXFAMILY"/>
</dbReference>
<evidence type="ECO:0000256" key="3">
    <source>
        <dbReference type="RuleBase" id="RU003476"/>
    </source>
</evidence>
<evidence type="ECO:0000313" key="5">
    <source>
        <dbReference type="EMBL" id="KAB2441407.1"/>
    </source>
</evidence>
<dbReference type="EMBL" id="WBPG01000026">
    <property type="protein sequence ID" value="KAB2441407.1"/>
    <property type="molecule type" value="Genomic_DNA"/>
</dbReference>
<dbReference type="Gene3D" id="3.90.79.10">
    <property type="entry name" value="Nucleoside Triphosphate Pyrophosphohydrolase"/>
    <property type="match status" value="1"/>
</dbReference>
<comment type="caution">
    <text evidence="5">The sequence shown here is derived from an EMBL/GenBank/DDBJ whole genome shotgun (WGS) entry which is preliminary data.</text>
</comment>
<evidence type="ECO:0000259" key="4">
    <source>
        <dbReference type="PROSITE" id="PS51462"/>
    </source>
</evidence>
<proteinExistence type="inferred from homology"/>
<dbReference type="RefSeq" id="WP_151627441.1">
    <property type="nucleotide sequence ID" value="NZ_WBPG01000026.1"/>
</dbReference>
<comment type="cofactor">
    <cofactor evidence="1">
        <name>Mg(2+)</name>
        <dbReference type="ChEBI" id="CHEBI:18420"/>
    </cofactor>
</comment>
<evidence type="ECO:0000256" key="1">
    <source>
        <dbReference type="ARBA" id="ARBA00001946"/>
    </source>
</evidence>
<organism evidence="5 6">
    <name type="scientific">Bacillus luti</name>
    <dbReference type="NCBI Taxonomy" id="2026191"/>
    <lineage>
        <taxon>Bacteria</taxon>
        <taxon>Bacillati</taxon>
        <taxon>Bacillota</taxon>
        <taxon>Bacilli</taxon>
        <taxon>Bacillales</taxon>
        <taxon>Bacillaceae</taxon>
        <taxon>Bacillus</taxon>
        <taxon>Bacillus cereus group</taxon>
    </lineage>
</organism>
<dbReference type="PANTHER" id="PTHR43046:SF2">
    <property type="entry name" value="8-OXO-DGTP DIPHOSPHATASE-RELATED"/>
    <property type="match status" value="1"/>
</dbReference>
<dbReference type="PROSITE" id="PS00893">
    <property type="entry name" value="NUDIX_BOX"/>
    <property type="match status" value="1"/>
</dbReference>
<dbReference type="Pfam" id="PF00293">
    <property type="entry name" value="NUDIX"/>
    <property type="match status" value="1"/>
</dbReference>
<dbReference type="PANTHER" id="PTHR43046">
    <property type="entry name" value="GDP-MANNOSE MANNOSYL HYDROLASE"/>
    <property type="match status" value="1"/>
</dbReference>
<dbReference type="PROSITE" id="PS51462">
    <property type="entry name" value="NUDIX"/>
    <property type="match status" value="1"/>
</dbReference>
<feature type="domain" description="Nudix hydrolase" evidence="4">
    <location>
        <begin position="16"/>
        <end position="151"/>
    </location>
</feature>
<dbReference type="InterPro" id="IPR020084">
    <property type="entry name" value="NUDIX_hydrolase_CS"/>
</dbReference>
<accession>A0A7V7S5A4</accession>
<keyword evidence="2 3" id="KW-0378">Hydrolase</keyword>
<dbReference type="CDD" id="cd04677">
    <property type="entry name" value="NUDIX_Hydrolase"/>
    <property type="match status" value="1"/>
</dbReference>
<dbReference type="AlphaFoldDB" id="A0A7V7S5A4"/>
<dbReference type="InterPro" id="IPR020476">
    <property type="entry name" value="Nudix_hydrolase"/>
</dbReference>
<dbReference type="InterPro" id="IPR000086">
    <property type="entry name" value="NUDIX_hydrolase_dom"/>
</dbReference>
<evidence type="ECO:0000313" key="6">
    <source>
        <dbReference type="Proteomes" id="UP000470409"/>
    </source>
</evidence>
<comment type="similarity">
    <text evidence="3">Belongs to the Nudix hydrolase family.</text>
</comment>
<reference evidence="5 6" key="1">
    <citation type="submission" date="2019-10" db="EMBL/GenBank/DDBJ databases">
        <title>Bacillus from the desert of Cuatro Cinegas, Coahuila.</title>
        <authorList>
            <person name="Olmedo-Alvarez G."/>
            <person name="Saldana S."/>
            <person name="Barcelo D."/>
        </authorList>
    </citation>
    <scope>NUCLEOTIDE SEQUENCE [LARGE SCALE GENOMIC DNA]</scope>
    <source>
        <strain evidence="5 6">CH155b_5T</strain>
    </source>
</reference>
<sequence length="154" mass="17629">MDYITYLRSMVGKNKVIMVVAGVFIFDSNNNILLQQRSDNELWGHPGGFMELGETIEETARREALEETGLHLGKMELFGIYSGEKLENTLQNGDQVALVKVMFTCKEYTGKLQDSNSESLSLKFFPINKLPQIWINQEQEFNDLSSRDKIPFVK</sequence>
<dbReference type="InterPro" id="IPR015797">
    <property type="entry name" value="NUDIX_hydrolase-like_dom_sf"/>
</dbReference>
<gene>
    <name evidence="5" type="ORF">F8163_21885</name>
</gene>
<dbReference type="SUPFAM" id="SSF55811">
    <property type="entry name" value="Nudix"/>
    <property type="match status" value="1"/>
</dbReference>
<dbReference type="Proteomes" id="UP000470409">
    <property type="component" value="Unassembled WGS sequence"/>
</dbReference>